<keyword evidence="14" id="KW-0934">Plastid</keyword>
<evidence type="ECO:0000256" key="2">
    <source>
        <dbReference type="ARBA" id="ARBA00008642"/>
    </source>
</evidence>
<keyword evidence="11" id="KW-0963">Cytoplasm</keyword>
<dbReference type="InterPro" id="IPR013747">
    <property type="entry name" value="ACP_syn_III_C"/>
</dbReference>
<gene>
    <name evidence="11 14" type="primary">fabH</name>
</gene>
<dbReference type="PANTHER" id="PTHR43091:SF1">
    <property type="entry name" value="BETA-KETOACYL-[ACYL-CARRIER-PROTEIN] SYNTHASE III, CHLOROPLASTIC"/>
    <property type="match status" value="1"/>
</dbReference>
<dbReference type="UniPathway" id="UPA00094"/>
<dbReference type="InterPro" id="IPR016039">
    <property type="entry name" value="Thiolase-like"/>
</dbReference>
<keyword evidence="7 11" id="KW-0443">Lipid metabolism</keyword>
<proteinExistence type="inferred from homology"/>
<evidence type="ECO:0000256" key="5">
    <source>
        <dbReference type="ARBA" id="ARBA00022679"/>
    </source>
</evidence>
<dbReference type="EC" id="2.3.1.180" evidence="3 11"/>
<accession>A0A343KNV9</accession>
<dbReference type="InterPro" id="IPR013751">
    <property type="entry name" value="ACP_syn_III_N"/>
</dbReference>
<comment type="function">
    <text evidence="11">Catalyzes the condensation reaction of fatty acid synthesis by the addition to an acyl acceptor of two carbons from malonyl-ACP. Catalyzes the first condensation reaction which initiates fatty acid synthesis and may therefore play a role in governing the total rate of fatty acid production. Possesses both acetoacetyl-ACP synthase and acetyl transacylase activities. Its substrate specificity determines the biosynthesis of branched-chain and/or straight-chain of fatty acids.</text>
</comment>
<reference evidence="14" key="1">
    <citation type="journal article" date="2017" name="Mitochondrial DNA Part B Resour">
        <title>Characterization of the complete plastid genome of Porphyridium purpureum strain CCMP1328.</title>
        <authorList>
            <person name="Bi G."/>
        </authorList>
    </citation>
    <scope>NUCLEOTIDE SEQUENCE</scope>
</reference>
<feature type="region of interest" description="ACP-binding" evidence="11">
    <location>
        <begin position="261"/>
        <end position="265"/>
    </location>
</feature>
<dbReference type="GO" id="GO:0005737">
    <property type="term" value="C:cytoplasm"/>
    <property type="evidence" value="ECO:0007669"/>
    <property type="project" value="UniProtKB-SubCell"/>
</dbReference>
<evidence type="ECO:0000259" key="13">
    <source>
        <dbReference type="Pfam" id="PF08545"/>
    </source>
</evidence>
<evidence type="ECO:0000256" key="4">
    <source>
        <dbReference type="ARBA" id="ARBA00022516"/>
    </source>
</evidence>
<evidence type="ECO:0000256" key="6">
    <source>
        <dbReference type="ARBA" id="ARBA00022832"/>
    </source>
</evidence>
<dbReference type="FunFam" id="3.40.47.10:FF:000004">
    <property type="entry name" value="3-oxoacyl-[acyl-carrier-protein] synthase 3"/>
    <property type="match status" value="1"/>
</dbReference>
<keyword evidence="4 11" id="KW-0444">Lipid biosynthesis</keyword>
<dbReference type="NCBIfam" id="TIGR00747">
    <property type="entry name" value="fabH"/>
    <property type="match status" value="1"/>
</dbReference>
<sequence length="334" mass="36637">MNFMHKGGVKIVSTGSCLPEVKISNNDLSHIVDTSDEWIRSRTGIQERRIISNSESLISLACEASLIATKRAKLAPDELDLIILATSTADDLFGTASRVQANIQAKNAAAFDITAACSGFLIALITASQFLMTGAYNNILIIGADTLSQWVDWNDRKTCVLFGDGAGAVVLQRSNQYNNLIDFKIKTNGEQNHCLNIHGSFHEIGIQISDLKLRHMSYDYISMNGQEVYKFAISKIPQIISNCLEKNNLTANDVTWLLLHQANERILKTISDKLNIDETKVLKNLNLYGNTSAASIPIMLDEAVSSNMIKPGDLIVMSGFGAGLTWGVALIRWS</sequence>
<dbReference type="HAMAP" id="MF_01815">
    <property type="entry name" value="FabH"/>
    <property type="match status" value="1"/>
</dbReference>
<evidence type="ECO:0000256" key="7">
    <source>
        <dbReference type="ARBA" id="ARBA00023098"/>
    </source>
</evidence>
<feature type="active site" evidence="11">
    <location>
        <position position="290"/>
    </location>
</feature>
<dbReference type="EMBL" id="MF401423">
    <property type="protein sequence ID" value="ATJ02857.1"/>
    <property type="molecule type" value="Genomic_DNA"/>
</dbReference>
<evidence type="ECO:0000313" key="14">
    <source>
        <dbReference type="EMBL" id="ATJ02857.1"/>
    </source>
</evidence>
<dbReference type="CDD" id="cd00830">
    <property type="entry name" value="KAS_III"/>
    <property type="match status" value="1"/>
</dbReference>
<dbReference type="AlphaFoldDB" id="A0A343KNV9"/>
<comment type="domain">
    <text evidence="11">The last Arg residue of the ACP-binding site is essential for the weak association between ACP/AcpP and FabH.</text>
</comment>
<evidence type="ECO:0000259" key="12">
    <source>
        <dbReference type="Pfam" id="PF08541"/>
    </source>
</evidence>
<geneLocation type="plastid" evidence="14"/>
<dbReference type="Pfam" id="PF08545">
    <property type="entry name" value="ACP_syn_III"/>
    <property type="match status" value="1"/>
</dbReference>
<evidence type="ECO:0000256" key="8">
    <source>
        <dbReference type="ARBA" id="ARBA00023160"/>
    </source>
</evidence>
<dbReference type="PANTHER" id="PTHR43091">
    <property type="entry name" value="3-OXOACYL-[ACYL-CARRIER-PROTEIN] SYNTHASE"/>
    <property type="match status" value="1"/>
</dbReference>
<keyword evidence="11" id="KW-0511">Multifunctional enzyme</keyword>
<keyword evidence="8 11" id="KW-0275">Fatty acid biosynthesis</keyword>
<feature type="active site" evidence="11">
    <location>
        <position position="260"/>
    </location>
</feature>
<evidence type="ECO:0000256" key="11">
    <source>
        <dbReference type="HAMAP-Rule" id="MF_01815"/>
    </source>
</evidence>
<evidence type="ECO:0000256" key="10">
    <source>
        <dbReference type="ARBA" id="ARBA00057449"/>
    </source>
</evidence>
<dbReference type="GO" id="GO:0033818">
    <property type="term" value="F:beta-ketoacyl-acyl-carrier-protein synthase III activity"/>
    <property type="evidence" value="ECO:0007669"/>
    <property type="project" value="UniProtKB-UniRule"/>
</dbReference>
<keyword evidence="11" id="KW-0012">Acyltransferase</keyword>
<dbReference type="Gene3D" id="3.40.47.10">
    <property type="match status" value="1"/>
</dbReference>
<comment type="function">
    <text evidence="10">Catalyzes the condensation reaction of fatty acid synthesis by the addition to an acyl acceptor of two carbons from malonyl-ACP. KAS III catalyzes the first condensation reaction which initiates fatty acid synthesis and may therefore play a role in governing the total rate of fatty acid production. Possesses both acetoacetyl-ACP synthase and acetyl transacylase activities.</text>
</comment>
<dbReference type="Pfam" id="PF08541">
    <property type="entry name" value="ACP_syn_III_C"/>
    <property type="match status" value="1"/>
</dbReference>
<dbReference type="GO" id="GO:0004315">
    <property type="term" value="F:3-oxoacyl-[acyl-carrier-protein] synthase activity"/>
    <property type="evidence" value="ECO:0007669"/>
    <property type="project" value="InterPro"/>
</dbReference>
<comment type="subunit">
    <text evidence="11">Homodimer.</text>
</comment>
<dbReference type="GO" id="GO:0006633">
    <property type="term" value="P:fatty acid biosynthetic process"/>
    <property type="evidence" value="ECO:0007669"/>
    <property type="project" value="UniProtKB-UniRule"/>
</dbReference>
<comment type="subcellular location">
    <subcellularLocation>
        <location evidence="11">Cytoplasm</location>
    </subcellularLocation>
</comment>
<keyword evidence="5 11" id="KW-0808">Transferase</keyword>
<feature type="active site" evidence="11">
    <location>
        <position position="117"/>
    </location>
</feature>
<organism evidence="14">
    <name type="scientific">Porphyridium purpureum</name>
    <name type="common">Red alga</name>
    <name type="synonym">Porphyridium cruentum</name>
    <dbReference type="NCBI Taxonomy" id="35688"/>
    <lineage>
        <taxon>Eukaryota</taxon>
        <taxon>Rhodophyta</taxon>
        <taxon>Bangiophyceae</taxon>
        <taxon>Porphyridiales</taxon>
        <taxon>Porphyridiaceae</taxon>
        <taxon>Porphyridium</taxon>
    </lineage>
</organism>
<comment type="catalytic activity">
    <reaction evidence="9 11">
        <text>malonyl-[ACP] + acetyl-CoA + H(+) = 3-oxobutanoyl-[ACP] + CO2 + CoA</text>
        <dbReference type="Rhea" id="RHEA:12080"/>
        <dbReference type="Rhea" id="RHEA-COMP:9623"/>
        <dbReference type="Rhea" id="RHEA-COMP:9625"/>
        <dbReference type="ChEBI" id="CHEBI:15378"/>
        <dbReference type="ChEBI" id="CHEBI:16526"/>
        <dbReference type="ChEBI" id="CHEBI:57287"/>
        <dbReference type="ChEBI" id="CHEBI:57288"/>
        <dbReference type="ChEBI" id="CHEBI:78449"/>
        <dbReference type="ChEBI" id="CHEBI:78450"/>
        <dbReference type="EC" id="2.3.1.180"/>
    </reaction>
</comment>
<evidence type="ECO:0000256" key="1">
    <source>
        <dbReference type="ARBA" id="ARBA00005194"/>
    </source>
</evidence>
<name>A0A343KNV9_PORPP</name>
<dbReference type="InterPro" id="IPR004655">
    <property type="entry name" value="FabH"/>
</dbReference>
<feature type="domain" description="Beta-ketoacyl-[acyl-carrier-protein] synthase III N-terminal" evidence="13">
    <location>
        <begin position="111"/>
        <end position="189"/>
    </location>
</feature>
<dbReference type="NCBIfam" id="NF006829">
    <property type="entry name" value="PRK09352.1"/>
    <property type="match status" value="1"/>
</dbReference>
<feature type="domain" description="Beta-ketoacyl-[acyl-carrier-protein] synthase III C-terminal" evidence="12">
    <location>
        <begin position="244"/>
        <end position="333"/>
    </location>
</feature>
<evidence type="ECO:0000256" key="9">
    <source>
        <dbReference type="ARBA" id="ARBA00052419"/>
    </source>
</evidence>
<keyword evidence="6 11" id="KW-0276">Fatty acid metabolism</keyword>
<comment type="pathway">
    <text evidence="1 11">Lipid metabolism; fatty acid biosynthesis.</text>
</comment>
<protein>
    <recommendedName>
        <fullName evidence="3 11">Beta-ketoacyl-[acyl-carrier-protein] synthase III</fullName>
        <shortName evidence="11">Beta-ketoacyl-ACP synthase III</shortName>
        <shortName evidence="11">KAS III</shortName>
        <ecNumber evidence="3 11">2.3.1.180</ecNumber>
    </recommendedName>
    <alternativeName>
        <fullName evidence="11">3-oxoacyl-[acyl-carrier-protein] synthase 3</fullName>
    </alternativeName>
    <alternativeName>
        <fullName evidence="11">3-oxoacyl-[acyl-carrier-protein] synthase III</fullName>
    </alternativeName>
</protein>
<evidence type="ECO:0000256" key="3">
    <source>
        <dbReference type="ARBA" id="ARBA00012333"/>
    </source>
</evidence>
<dbReference type="SUPFAM" id="SSF53901">
    <property type="entry name" value="Thiolase-like"/>
    <property type="match status" value="1"/>
</dbReference>
<comment type="similarity">
    <text evidence="2 11">Belongs to the thiolase-like superfamily. FabH family.</text>
</comment>